<evidence type="ECO:0000256" key="1">
    <source>
        <dbReference type="ARBA" id="ARBA00008031"/>
    </source>
</evidence>
<dbReference type="PANTHER" id="PTHR48073">
    <property type="entry name" value="O-SUCCINYLBENZOATE SYNTHASE-RELATED"/>
    <property type="match status" value="1"/>
</dbReference>
<dbReference type="SFLD" id="SFLDS00001">
    <property type="entry name" value="Enolase"/>
    <property type="match status" value="1"/>
</dbReference>
<dbReference type="OrthoDB" id="9775391at2"/>
<dbReference type="EMBL" id="FTPL01000001">
    <property type="protein sequence ID" value="SIT70590.1"/>
    <property type="molecule type" value="Genomic_DNA"/>
</dbReference>
<dbReference type="GO" id="GO:0000287">
    <property type="term" value="F:magnesium ion binding"/>
    <property type="evidence" value="ECO:0007669"/>
    <property type="project" value="UniProtKB-ARBA"/>
</dbReference>
<name>A0A1U7PM58_9BACI</name>
<keyword evidence="10" id="KW-1185">Reference proteome</keyword>
<dbReference type="InterPro" id="IPR034603">
    <property type="entry name" value="Dipeptide_epimerase"/>
</dbReference>
<dbReference type="CDD" id="cd03319">
    <property type="entry name" value="L-Ala-DL-Glu_epimerase"/>
    <property type="match status" value="1"/>
</dbReference>
<dbReference type="SFLD" id="SFLDG00180">
    <property type="entry name" value="muconate_cycloisomerase"/>
    <property type="match status" value="1"/>
</dbReference>
<dbReference type="Proteomes" id="UP000187550">
    <property type="component" value="Unassembled WGS sequence"/>
</dbReference>
<feature type="domain" description="Mandelate racemase/muconate lactonizing enzyme C-terminal" evidence="8">
    <location>
        <begin position="142"/>
        <end position="240"/>
    </location>
</feature>
<keyword evidence="2 6" id="KW-0479">Metal-binding</keyword>
<accession>A0A1U7PM58</accession>
<evidence type="ECO:0000256" key="5">
    <source>
        <dbReference type="PIRSR" id="PIRSR634603-1"/>
    </source>
</evidence>
<evidence type="ECO:0000256" key="7">
    <source>
        <dbReference type="RuleBase" id="RU366006"/>
    </source>
</evidence>
<keyword evidence="3 6" id="KW-0460">Magnesium</keyword>
<dbReference type="EC" id="5.1.1.-" evidence="7"/>
<dbReference type="GO" id="GO:0016855">
    <property type="term" value="F:racemase and epimerase activity, acting on amino acids and derivatives"/>
    <property type="evidence" value="ECO:0007669"/>
    <property type="project" value="UniProtKB-UniRule"/>
</dbReference>
<dbReference type="RefSeq" id="WP_076756887.1">
    <property type="nucleotide sequence ID" value="NZ_FTPL01000001.1"/>
</dbReference>
<dbReference type="SMART" id="SM00922">
    <property type="entry name" value="MR_MLE"/>
    <property type="match status" value="1"/>
</dbReference>
<keyword evidence="4 7" id="KW-0413">Isomerase</keyword>
<dbReference type="GO" id="GO:0006518">
    <property type="term" value="P:peptide metabolic process"/>
    <property type="evidence" value="ECO:0007669"/>
    <property type="project" value="UniProtKB-ARBA"/>
</dbReference>
<dbReference type="FunFam" id="3.30.390.10:FF:000009">
    <property type="entry name" value="Hydrophobic dipeptide epimerase"/>
    <property type="match status" value="1"/>
</dbReference>
<reference evidence="10" key="1">
    <citation type="submission" date="2017-01" db="EMBL/GenBank/DDBJ databases">
        <authorList>
            <person name="Varghese N."/>
            <person name="Submissions S."/>
        </authorList>
    </citation>
    <scope>NUCLEOTIDE SEQUENCE [LARGE SCALE GENOMIC DNA]</scope>
    <source>
        <strain evidence="10">MNA4</strain>
    </source>
</reference>
<organism evidence="9 10">
    <name type="scientific">Edaphobacillus lindanitolerans</name>
    <dbReference type="NCBI Taxonomy" id="550447"/>
    <lineage>
        <taxon>Bacteria</taxon>
        <taxon>Bacillati</taxon>
        <taxon>Bacillota</taxon>
        <taxon>Bacilli</taxon>
        <taxon>Bacillales</taxon>
        <taxon>Bacillaceae</taxon>
        <taxon>Edaphobacillus</taxon>
    </lineage>
</organism>
<dbReference type="InterPro" id="IPR036849">
    <property type="entry name" value="Enolase-like_C_sf"/>
</dbReference>
<dbReference type="InterPro" id="IPR029017">
    <property type="entry name" value="Enolase-like_N"/>
</dbReference>
<evidence type="ECO:0000256" key="4">
    <source>
        <dbReference type="ARBA" id="ARBA00023235"/>
    </source>
</evidence>
<feature type="binding site" evidence="6">
    <location>
        <position position="244"/>
    </location>
    <ligand>
        <name>Mg(2+)</name>
        <dbReference type="ChEBI" id="CHEBI:18420"/>
    </ligand>
</feature>
<evidence type="ECO:0000256" key="6">
    <source>
        <dbReference type="PIRSR" id="PIRSR634603-3"/>
    </source>
</evidence>
<dbReference type="AlphaFoldDB" id="A0A1U7PM58"/>
<proteinExistence type="inferred from homology"/>
<feature type="active site" description="Proton acceptor; specific for (R)-substrate epimerization" evidence="5">
    <location>
        <position position="163"/>
    </location>
</feature>
<feature type="binding site" evidence="6">
    <location>
        <position position="219"/>
    </location>
    <ligand>
        <name>Mg(2+)</name>
        <dbReference type="ChEBI" id="CHEBI:18420"/>
    </ligand>
</feature>
<dbReference type="SUPFAM" id="SSF54826">
    <property type="entry name" value="Enolase N-terminal domain-like"/>
    <property type="match status" value="1"/>
</dbReference>
<dbReference type="Gene3D" id="3.20.20.120">
    <property type="entry name" value="Enolase-like C-terminal domain"/>
    <property type="match status" value="1"/>
</dbReference>
<dbReference type="InterPro" id="IPR013341">
    <property type="entry name" value="Mandelate_racemase_N_dom"/>
</dbReference>
<comment type="similarity">
    <text evidence="1 7">Belongs to the mandelate racemase/muconate lactonizing enzyme family.</text>
</comment>
<dbReference type="InterPro" id="IPR029065">
    <property type="entry name" value="Enolase_C-like"/>
</dbReference>
<dbReference type="PANTHER" id="PTHR48073:SF2">
    <property type="entry name" value="O-SUCCINYLBENZOATE SYNTHASE"/>
    <property type="match status" value="1"/>
</dbReference>
<feature type="binding site" evidence="6">
    <location>
        <position position="192"/>
    </location>
    <ligand>
        <name>Mg(2+)</name>
        <dbReference type="ChEBI" id="CHEBI:18420"/>
    </ligand>
</feature>
<evidence type="ECO:0000256" key="2">
    <source>
        <dbReference type="ARBA" id="ARBA00022723"/>
    </source>
</evidence>
<evidence type="ECO:0000256" key="3">
    <source>
        <dbReference type="ARBA" id="ARBA00022842"/>
    </source>
</evidence>
<feature type="active site" description="Proton acceptor; specific for (S)-substrate epimerization" evidence="5">
    <location>
        <position position="268"/>
    </location>
</feature>
<sequence>MKIISATIHAVRFPLREPFIISYATYPDMPAVILKLETDTGLVGYGEAVPDEHVTGEYFLSAYEVLKEILVPSIIGENPFNIEEIHHKMDAAIWGNPAAKAAIDIACYDLMGKATGQPVYNLLGGQAHDKLEYPRVLSIEAPEIMADKAVKAVRDGYSSLKLKVGKGDPMDDVARIKAVRKAVGPEFPIRVDVNQGWRTPGVAAAAIRELEGENLKWIEQPIRMGDIRGLADVRRKVAVPVMADETLHGMEELHEIVRLEAADVLNIKLMKCGGIFPAVHIAKAAEAAGLQCQVGSMVESSVASSAGYHVVMSRANIQSAELTGPLLFSEEIGDLKYELPEVLLSGEPGLGIEVDEAQLEKLTVKKDEVGLAGRAS</sequence>
<protein>
    <recommendedName>
        <fullName evidence="7">Dipeptide epimerase</fullName>
        <ecNumber evidence="7">5.1.1.-</ecNumber>
    </recommendedName>
</protein>
<gene>
    <name evidence="9" type="ORF">SAMN05428946_0625</name>
</gene>
<dbReference type="InterPro" id="IPR013342">
    <property type="entry name" value="Mandelate_racemase_C"/>
</dbReference>
<comment type="cofactor">
    <cofactor evidence="6 7">
        <name>Mg(2+)</name>
        <dbReference type="ChEBI" id="CHEBI:18420"/>
    </cofactor>
    <text evidence="6 7">Binds 1 Mg(2+) ion per subunit.</text>
</comment>
<dbReference type="Pfam" id="PF02746">
    <property type="entry name" value="MR_MLE_N"/>
    <property type="match status" value="1"/>
</dbReference>
<dbReference type="Pfam" id="PF13378">
    <property type="entry name" value="MR_MLE_C"/>
    <property type="match status" value="1"/>
</dbReference>
<dbReference type="SUPFAM" id="SSF51604">
    <property type="entry name" value="Enolase C-terminal domain-like"/>
    <property type="match status" value="1"/>
</dbReference>
<dbReference type="Gene3D" id="3.30.390.10">
    <property type="entry name" value="Enolase-like, N-terminal domain"/>
    <property type="match status" value="1"/>
</dbReference>
<dbReference type="SFLD" id="SFLDF00009">
    <property type="entry name" value="o-succinylbenzoate_synthase"/>
    <property type="match status" value="1"/>
</dbReference>
<evidence type="ECO:0000313" key="9">
    <source>
        <dbReference type="EMBL" id="SIT70590.1"/>
    </source>
</evidence>
<evidence type="ECO:0000259" key="8">
    <source>
        <dbReference type="SMART" id="SM00922"/>
    </source>
</evidence>
<evidence type="ECO:0000313" key="10">
    <source>
        <dbReference type="Proteomes" id="UP000187550"/>
    </source>
</evidence>
<dbReference type="STRING" id="550447.SAMN05428946_0625"/>